<dbReference type="InterPro" id="IPR045235">
    <property type="entry name" value="PuuE_HpPgdA-like"/>
</dbReference>
<organism evidence="2 3">
    <name type="scientific">Xylanibacter ruminicola</name>
    <name type="common">Prevotella ruminicola</name>
    <dbReference type="NCBI Taxonomy" id="839"/>
    <lineage>
        <taxon>Bacteria</taxon>
        <taxon>Pseudomonadati</taxon>
        <taxon>Bacteroidota</taxon>
        <taxon>Bacteroidia</taxon>
        <taxon>Bacteroidales</taxon>
        <taxon>Prevotellaceae</taxon>
        <taxon>Xylanibacter</taxon>
    </lineage>
</organism>
<evidence type="ECO:0000313" key="2">
    <source>
        <dbReference type="EMBL" id="SHK28900.1"/>
    </source>
</evidence>
<evidence type="ECO:0000259" key="1">
    <source>
        <dbReference type="PROSITE" id="PS51677"/>
    </source>
</evidence>
<dbReference type="GO" id="GO:0016810">
    <property type="term" value="F:hydrolase activity, acting on carbon-nitrogen (but not peptide) bonds"/>
    <property type="evidence" value="ECO:0007669"/>
    <property type="project" value="InterPro"/>
</dbReference>
<reference evidence="2 3" key="1">
    <citation type="submission" date="2016-11" db="EMBL/GenBank/DDBJ databases">
        <authorList>
            <person name="Jaros S."/>
            <person name="Januszkiewicz K."/>
            <person name="Wedrychowicz H."/>
        </authorList>
    </citation>
    <scope>NUCLEOTIDE SEQUENCE [LARGE SCALE GENOMIC DNA]</scope>
    <source>
        <strain evidence="2 3">KHT3</strain>
    </source>
</reference>
<dbReference type="SUPFAM" id="SSF88713">
    <property type="entry name" value="Glycoside hydrolase/deacetylase"/>
    <property type="match status" value="1"/>
</dbReference>
<dbReference type="EMBL" id="FRBD01000001">
    <property type="protein sequence ID" value="SHK28900.1"/>
    <property type="molecule type" value="Genomic_DNA"/>
</dbReference>
<dbReference type="PROSITE" id="PS51677">
    <property type="entry name" value="NODB"/>
    <property type="match status" value="1"/>
</dbReference>
<protein>
    <submittedName>
        <fullName evidence="2">Polysaccharide deacetylase family protein, PEP-CTERM locus subfamily</fullName>
    </submittedName>
</protein>
<name>A0A1M6R8Y5_XYLRU</name>
<dbReference type="Gene3D" id="3.20.20.370">
    <property type="entry name" value="Glycoside hydrolase/deacetylase"/>
    <property type="match status" value="1"/>
</dbReference>
<dbReference type="Pfam" id="PF11959">
    <property type="entry name" value="DUF3473"/>
    <property type="match status" value="1"/>
</dbReference>
<dbReference type="InterPro" id="IPR011330">
    <property type="entry name" value="Glyco_hydro/deAcase_b/a-brl"/>
</dbReference>
<evidence type="ECO:0000313" key="3">
    <source>
        <dbReference type="Proteomes" id="UP000184130"/>
    </source>
</evidence>
<dbReference type="PANTHER" id="PTHR47561:SF1">
    <property type="entry name" value="POLYSACCHARIDE DEACETYLASE FAMILY PROTEIN (AFU_ORTHOLOGUE AFUA_6G05030)"/>
    <property type="match status" value="1"/>
</dbReference>
<accession>A0A1M6R8Y5</accession>
<dbReference type="Proteomes" id="UP000184130">
    <property type="component" value="Unassembled WGS sequence"/>
</dbReference>
<dbReference type="InterPro" id="IPR022560">
    <property type="entry name" value="DUF3473"/>
</dbReference>
<dbReference type="AlphaFoldDB" id="A0A1M6R8Y5"/>
<dbReference type="Pfam" id="PF01522">
    <property type="entry name" value="Polysacc_deac_1"/>
    <property type="match status" value="1"/>
</dbReference>
<proteinExistence type="predicted"/>
<dbReference type="RefSeq" id="WP_175549366.1">
    <property type="nucleotide sequence ID" value="NZ_FRBD01000001.1"/>
</dbReference>
<dbReference type="PANTHER" id="PTHR47561">
    <property type="entry name" value="POLYSACCHARIDE DEACETYLASE FAMILY PROTEIN (AFU_ORTHOLOGUE AFUA_6G05030)"/>
    <property type="match status" value="1"/>
</dbReference>
<feature type="domain" description="NodB homology" evidence="1">
    <location>
        <begin position="1"/>
        <end position="115"/>
    </location>
</feature>
<gene>
    <name evidence="2" type="ORF">SAMN05216463_101144</name>
</gene>
<dbReference type="CDD" id="cd10941">
    <property type="entry name" value="CE4_PuuE_HpPgdA_like_2"/>
    <property type="match status" value="1"/>
</dbReference>
<dbReference type="InterPro" id="IPR002509">
    <property type="entry name" value="NODB_dom"/>
</dbReference>
<sequence length="292" mass="33299">MNILTFDIEEWFLEQKLYGGRPQRFQQIDDVFARVLEALDAKGIKGTFFCIGRMATDYPQVVRQIAEHGHEVGCHSHEHTWLNKMDAHTLREDTMTAIKALEDVAGQQVVSYRAPAFSITHENPWAVEVLAACGIRNDASIFPTSRAYGGYQHFPQDKPCTIGYHGATLREFPISLTTVLGKRIAYSGGGYFRLLPYWFVSRTLDRRDYNICYFHLVDLISGKIKLKSRKEYEDYFHEPGTLKNRLVRYAKANATSGDAYGKLVKLLSTHSFVSMAEAVKQTDWSKTNTIEL</sequence>
<dbReference type="GO" id="GO:0005975">
    <property type="term" value="P:carbohydrate metabolic process"/>
    <property type="evidence" value="ECO:0007669"/>
    <property type="project" value="InterPro"/>
</dbReference>